<protein>
    <submittedName>
        <fullName evidence="3">Plasmid maintenance system antidote protein, XRE family</fullName>
    </submittedName>
</protein>
<keyword evidence="4" id="KW-1185">Reference proteome</keyword>
<gene>
    <name evidence="3" type="ordered locus">Kole_1321</name>
</gene>
<sequence>MMKLKEFRKRAGLSQQEAARLLNIDRTILSRLENGKRKIDPILLFKMAKLYHTSPENLMGIQPRKRELAFVFRDAEKLDENAKQVLDKISKVMQDIIFLKEILDEDV</sequence>
<dbReference type="Pfam" id="PF01381">
    <property type="entry name" value="HTH_3"/>
    <property type="match status" value="1"/>
</dbReference>
<evidence type="ECO:0000256" key="1">
    <source>
        <dbReference type="ARBA" id="ARBA00023125"/>
    </source>
</evidence>
<dbReference type="InterPro" id="IPR001387">
    <property type="entry name" value="Cro/C1-type_HTH"/>
</dbReference>
<dbReference type="PANTHER" id="PTHR46558:SF11">
    <property type="entry name" value="HTH-TYPE TRANSCRIPTIONAL REGULATOR XRE"/>
    <property type="match status" value="1"/>
</dbReference>
<accession>C5CDF2</accession>
<dbReference type="Proteomes" id="UP000002382">
    <property type="component" value="Chromosome"/>
</dbReference>
<dbReference type="CDD" id="cd00093">
    <property type="entry name" value="HTH_XRE"/>
    <property type="match status" value="1"/>
</dbReference>
<organism evidence="3 4">
    <name type="scientific">Kosmotoga olearia (strain ATCC BAA-1733 / DSM 21960 / TBF 19.5.1)</name>
    <dbReference type="NCBI Taxonomy" id="521045"/>
    <lineage>
        <taxon>Bacteria</taxon>
        <taxon>Thermotogati</taxon>
        <taxon>Thermotogota</taxon>
        <taxon>Thermotogae</taxon>
        <taxon>Kosmotogales</taxon>
        <taxon>Kosmotogaceae</taxon>
        <taxon>Kosmotoga</taxon>
    </lineage>
</organism>
<keyword evidence="1" id="KW-0238">DNA-binding</keyword>
<dbReference type="OrthoDB" id="9814553at2"/>
<dbReference type="RefSeq" id="WP_015868668.1">
    <property type="nucleotide sequence ID" value="NC_012785.1"/>
</dbReference>
<dbReference type="AlphaFoldDB" id="C5CDF2"/>
<evidence type="ECO:0000313" key="4">
    <source>
        <dbReference type="Proteomes" id="UP000002382"/>
    </source>
</evidence>
<dbReference type="eggNOG" id="COG1476">
    <property type="taxonomic scope" value="Bacteria"/>
</dbReference>
<proteinExistence type="predicted"/>
<dbReference type="Gene3D" id="1.10.260.40">
    <property type="entry name" value="lambda repressor-like DNA-binding domains"/>
    <property type="match status" value="1"/>
</dbReference>
<dbReference type="SUPFAM" id="SSF47413">
    <property type="entry name" value="lambda repressor-like DNA-binding domains"/>
    <property type="match status" value="1"/>
</dbReference>
<dbReference type="PROSITE" id="PS50943">
    <property type="entry name" value="HTH_CROC1"/>
    <property type="match status" value="1"/>
</dbReference>
<dbReference type="InterPro" id="IPR010982">
    <property type="entry name" value="Lambda_DNA-bd_dom_sf"/>
</dbReference>
<dbReference type="KEGG" id="kol:Kole_1321"/>
<dbReference type="GO" id="GO:0003677">
    <property type="term" value="F:DNA binding"/>
    <property type="evidence" value="ECO:0007669"/>
    <property type="project" value="UniProtKB-KW"/>
</dbReference>
<reference evidence="3 4" key="1">
    <citation type="submission" date="2009-06" db="EMBL/GenBank/DDBJ databases">
        <title>Complete sequence of Thermotogales bacterium TBF 19.5.1.</title>
        <authorList>
            <consortium name="US DOE Joint Genome Institute"/>
            <person name="Lucas S."/>
            <person name="Copeland A."/>
            <person name="Lapidus A."/>
            <person name="Glavina del Rio T."/>
            <person name="Tice H."/>
            <person name="Bruce D."/>
            <person name="Goodwin L."/>
            <person name="Pitluck S."/>
            <person name="Chertkov O."/>
            <person name="Brettin T."/>
            <person name="Detter J.C."/>
            <person name="Han C."/>
            <person name="Schmutz J."/>
            <person name="Larimer F."/>
            <person name="Land M."/>
            <person name="Hauser L."/>
            <person name="Kyrpides N."/>
            <person name="Ovchinnikova G."/>
            <person name="Noll K."/>
        </authorList>
    </citation>
    <scope>NUCLEOTIDE SEQUENCE [LARGE SCALE GENOMIC DNA]</scope>
    <source>
        <strain evidence="4">ATCC BAA-1733 / DSM 21960 / TBF 19.5.1</strain>
    </source>
</reference>
<dbReference type="PANTHER" id="PTHR46558">
    <property type="entry name" value="TRACRIPTIONAL REGULATORY PROTEIN-RELATED-RELATED"/>
    <property type="match status" value="1"/>
</dbReference>
<dbReference type="HOGENOM" id="CLU_066192_4_5_0"/>
<feature type="domain" description="HTH cro/C1-type" evidence="2">
    <location>
        <begin position="4"/>
        <end position="58"/>
    </location>
</feature>
<evidence type="ECO:0000313" key="3">
    <source>
        <dbReference type="EMBL" id="ACR80015.1"/>
    </source>
</evidence>
<reference evidence="3 4" key="2">
    <citation type="journal article" date="2011" name="J. Bacteriol.">
        <title>Genome Sequence of Kosmotoga olearia Strain TBF 19.5.1, a Thermophilic Bacterium with a Wide Growth Temperature Range, Isolated from the Troll B Oil Platform in the North Sea.</title>
        <authorList>
            <person name="Swithers K.S."/>
            <person name="Dipippo J.L."/>
            <person name="Bruce D.C."/>
            <person name="Detter C."/>
            <person name="Tapia R."/>
            <person name="Han S."/>
            <person name="Goodwin L.A."/>
            <person name="Han J."/>
            <person name="Woyke T."/>
            <person name="Pitluck S."/>
            <person name="Pennacchio L."/>
            <person name="Nolan M."/>
            <person name="Mikhailova N."/>
            <person name="Land M.L."/>
            <person name="Nesbo C.L."/>
            <person name="Gogarten J.P."/>
            <person name="Noll K.M."/>
        </authorList>
    </citation>
    <scope>NUCLEOTIDE SEQUENCE [LARGE SCALE GENOMIC DNA]</scope>
    <source>
        <strain evidence="4">ATCC BAA-1733 / DSM 21960 / TBF 19.5.1</strain>
    </source>
</reference>
<name>C5CDF2_KOSOT</name>
<dbReference type="EMBL" id="CP001634">
    <property type="protein sequence ID" value="ACR80015.1"/>
    <property type="molecule type" value="Genomic_DNA"/>
</dbReference>
<dbReference type="SMART" id="SM00530">
    <property type="entry name" value="HTH_XRE"/>
    <property type="match status" value="1"/>
</dbReference>
<dbReference type="STRING" id="521045.Kole_1321"/>
<evidence type="ECO:0000259" key="2">
    <source>
        <dbReference type="PROSITE" id="PS50943"/>
    </source>
</evidence>